<dbReference type="AlphaFoldDB" id="A0A2S2PCK6"/>
<sequence>MTTFRVRSSGRENEVNAILLVLSADWIFLKLVGHFVRRRTEPLELILAVKSFVLSSVTSNIDLADLRQSLEFMMIGGMLILVIGLGLRDDGLLVAEAKELLPLEPTCSDPATEADRERLPLSMITFESGFCGELVAMGSFFSEFLDFQEVWLCWIDLICVFSPRMSLFGK</sequence>
<protein>
    <submittedName>
        <fullName evidence="1">Uncharacterized protein</fullName>
    </submittedName>
</protein>
<gene>
    <name evidence="1" type="ORF">g.57284</name>
</gene>
<name>A0A2S2PCK6_SCHGA</name>
<proteinExistence type="predicted"/>
<accession>A0A2S2PCK6</accession>
<dbReference type="EMBL" id="GGMR01014574">
    <property type="protein sequence ID" value="MBY27193.1"/>
    <property type="molecule type" value="Transcribed_RNA"/>
</dbReference>
<organism evidence="1">
    <name type="scientific">Schizaphis graminum</name>
    <name type="common">Green bug aphid</name>
    <dbReference type="NCBI Taxonomy" id="13262"/>
    <lineage>
        <taxon>Eukaryota</taxon>
        <taxon>Metazoa</taxon>
        <taxon>Ecdysozoa</taxon>
        <taxon>Arthropoda</taxon>
        <taxon>Hexapoda</taxon>
        <taxon>Insecta</taxon>
        <taxon>Pterygota</taxon>
        <taxon>Neoptera</taxon>
        <taxon>Paraneoptera</taxon>
        <taxon>Hemiptera</taxon>
        <taxon>Sternorrhyncha</taxon>
        <taxon>Aphidomorpha</taxon>
        <taxon>Aphidoidea</taxon>
        <taxon>Aphididae</taxon>
        <taxon>Aphidini</taxon>
        <taxon>Schizaphis</taxon>
    </lineage>
</organism>
<reference evidence="1" key="1">
    <citation type="submission" date="2018-04" db="EMBL/GenBank/DDBJ databases">
        <title>Transcriptome of Schizaphis graminum biotype I.</title>
        <authorList>
            <person name="Scully E.D."/>
            <person name="Geib S.M."/>
            <person name="Palmer N.A."/>
            <person name="Koch K."/>
            <person name="Bradshaw J."/>
            <person name="Heng-Moss T."/>
            <person name="Sarath G."/>
        </authorList>
    </citation>
    <scope>NUCLEOTIDE SEQUENCE</scope>
</reference>
<evidence type="ECO:0000313" key="1">
    <source>
        <dbReference type="EMBL" id="MBY27193.1"/>
    </source>
</evidence>